<gene>
    <name evidence="3" type="ORF">JBS370_LOCUS30332</name>
    <name evidence="2" type="ORF">ZHD862_LOCUS4420</name>
</gene>
<evidence type="ECO:0000313" key="2">
    <source>
        <dbReference type="EMBL" id="CAF0841841.1"/>
    </source>
</evidence>
<sequence>MLVTNTFFTLLCLVMMINGEPILRINQRSIADEPLDSIDRNNYHNLIQSIWVGVVHSTPSLINYQCVDIVNTVLDNVIECSKRLAMTQELIEELFPLLKPIKMTKKIFKLYKELVEEWMEVNHYVDTYQVCLNTAKLKWRSPIEIVLLDL</sequence>
<feature type="signal peptide" evidence="1">
    <location>
        <begin position="1"/>
        <end position="19"/>
    </location>
</feature>
<reference evidence="3" key="1">
    <citation type="submission" date="2021-02" db="EMBL/GenBank/DDBJ databases">
        <authorList>
            <person name="Nowell W R."/>
        </authorList>
    </citation>
    <scope>NUCLEOTIDE SEQUENCE</scope>
</reference>
<accession>A0A819TG29</accession>
<evidence type="ECO:0000313" key="4">
    <source>
        <dbReference type="Proteomes" id="UP000663836"/>
    </source>
</evidence>
<dbReference type="EMBL" id="CAJOBD010006926">
    <property type="protein sequence ID" value="CAF4074244.1"/>
    <property type="molecule type" value="Genomic_DNA"/>
</dbReference>
<name>A0A819TG29_9BILA</name>
<protein>
    <submittedName>
        <fullName evidence="3">Uncharacterized protein</fullName>
    </submittedName>
</protein>
<dbReference type="EMBL" id="CAJNOT010000106">
    <property type="protein sequence ID" value="CAF0841841.1"/>
    <property type="molecule type" value="Genomic_DNA"/>
</dbReference>
<keyword evidence="1" id="KW-0732">Signal</keyword>
<proteinExistence type="predicted"/>
<feature type="chain" id="PRO_5036236071" evidence="1">
    <location>
        <begin position="20"/>
        <end position="150"/>
    </location>
</feature>
<evidence type="ECO:0000313" key="3">
    <source>
        <dbReference type="EMBL" id="CAF4074244.1"/>
    </source>
</evidence>
<evidence type="ECO:0000256" key="1">
    <source>
        <dbReference type="SAM" id="SignalP"/>
    </source>
</evidence>
<organism evidence="3 4">
    <name type="scientific">Rotaria sordida</name>
    <dbReference type="NCBI Taxonomy" id="392033"/>
    <lineage>
        <taxon>Eukaryota</taxon>
        <taxon>Metazoa</taxon>
        <taxon>Spiralia</taxon>
        <taxon>Gnathifera</taxon>
        <taxon>Rotifera</taxon>
        <taxon>Eurotatoria</taxon>
        <taxon>Bdelloidea</taxon>
        <taxon>Philodinida</taxon>
        <taxon>Philodinidae</taxon>
        <taxon>Rotaria</taxon>
    </lineage>
</organism>
<dbReference type="Proteomes" id="UP000663864">
    <property type="component" value="Unassembled WGS sequence"/>
</dbReference>
<dbReference type="Proteomes" id="UP000663836">
    <property type="component" value="Unassembled WGS sequence"/>
</dbReference>
<dbReference type="AlphaFoldDB" id="A0A819TG29"/>
<comment type="caution">
    <text evidence="3">The sequence shown here is derived from an EMBL/GenBank/DDBJ whole genome shotgun (WGS) entry which is preliminary data.</text>
</comment>